<evidence type="ECO:0000256" key="4">
    <source>
        <dbReference type="ARBA" id="ARBA00022695"/>
    </source>
</evidence>
<feature type="domain" description="CCA-adding enzyme C-terminal" evidence="12">
    <location>
        <begin position="367"/>
        <end position="429"/>
    </location>
</feature>
<evidence type="ECO:0000256" key="1">
    <source>
        <dbReference type="ARBA" id="ARBA00001946"/>
    </source>
</evidence>
<evidence type="ECO:0000313" key="13">
    <source>
        <dbReference type="EMBL" id="MCE5169511.1"/>
    </source>
</evidence>
<sequence>MGIIGKGELFTEAHDVMKRLMAEGYQAYMVGGCVRDSLLGRPINDVDIATSALPEQVLSLFPRVVPTGLQHGTVTVVMPTNTYEVTTFRKESAYEGHRRPEEVEFIGDLDEDLMRRDFTINAMAIDADGELHDPFGGEADLEQRLIRCVGDAEQRFREDALRMLRCVRFAAILSGRIAKSTWRALCHEKSTLVFVAMERVRDELWKLTAGADPARGWALLLRSGLLQHTKEQLGALASTESTRWQPLLCALGRVTSPELRLALLLLGHEVDEGEAKRIALALRLSGAQQDAVLGVLRAEARLAAGGNAALAAAAVPGGAQAWRRPFAQALFAYGEDALRGWLACRSALAGVGAAGEPAAAVQPFLQHGQAWLEDIPVRRLQDIALTGSDLLQAAERVAGPWLGHSLEAAWLAVALQEVPNEREALLKYAVKEWKER</sequence>
<dbReference type="Proteomes" id="UP001199916">
    <property type="component" value="Unassembled WGS sequence"/>
</dbReference>
<evidence type="ECO:0000259" key="11">
    <source>
        <dbReference type="Pfam" id="PF12627"/>
    </source>
</evidence>
<keyword evidence="7" id="KW-0460">Magnesium</keyword>
<dbReference type="RefSeq" id="WP_233696479.1">
    <property type="nucleotide sequence ID" value="NZ_JAJNBZ010000005.1"/>
</dbReference>
<dbReference type="InterPro" id="IPR032810">
    <property type="entry name" value="CCA-adding_enz_C"/>
</dbReference>
<reference evidence="13 14" key="1">
    <citation type="submission" date="2021-11" db="EMBL/GenBank/DDBJ databases">
        <title>Draft genome sequence of Paenibacillus profundus YoMME, a new Gram-positive bacteria with exoelectrogenic properties.</title>
        <authorList>
            <person name="Hubenova Y."/>
            <person name="Hubenova E."/>
            <person name="Manasiev Y."/>
            <person name="Peykov S."/>
            <person name="Mitov M."/>
        </authorList>
    </citation>
    <scope>NUCLEOTIDE SEQUENCE [LARGE SCALE GENOMIC DNA]</scope>
    <source>
        <strain evidence="13 14">YoMME</strain>
    </source>
</reference>
<evidence type="ECO:0000259" key="10">
    <source>
        <dbReference type="Pfam" id="PF01743"/>
    </source>
</evidence>
<evidence type="ECO:0000256" key="3">
    <source>
        <dbReference type="ARBA" id="ARBA00022694"/>
    </source>
</evidence>
<evidence type="ECO:0000256" key="7">
    <source>
        <dbReference type="ARBA" id="ARBA00022842"/>
    </source>
</evidence>
<keyword evidence="5" id="KW-0479">Metal-binding</keyword>
<organism evidence="13 14">
    <name type="scientific">Paenibacillus profundus</name>
    <dbReference type="NCBI Taxonomy" id="1173085"/>
    <lineage>
        <taxon>Bacteria</taxon>
        <taxon>Bacillati</taxon>
        <taxon>Bacillota</taxon>
        <taxon>Bacilli</taxon>
        <taxon>Bacillales</taxon>
        <taxon>Paenibacillaceae</taxon>
        <taxon>Paenibacillus</taxon>
    </lineage>
</organism>
<evidence type="ECO:0000313" key="14">
    <source>
        <dbReference type="Proteomes" id="UP001199916"/>
    </source>
</evidence>
<dbReference type="SUPFAM" id="SSF81301">
    <property type="entry name" value="Nucleotidyltransferase"/>
    <property type="match status" value="1"/>
</dbReference>
<dbReference type="Gene3D" id="1.10.246.80">
    <property type="match status" value="1"/>
</dbReference>
<accession>A0ABS8YBW9</accession>
<evidence type="ECO:0000256" key="2">
    <source>
        <dbReference type="ARBA" id="ARBA00022679"/>
    </source>
</evidence>
<protein>
    <submittedName>
        <fullName evidence="13">CCA tRNA nucleotidyltransferase</fullName>
        <ecNumber evidence="13">2.7.7.72</ecNumber>
    </submittedName>
</protein>
<evidence type="ECO:0000256" key="5">
    <source>
        <dbReference type="ARBA" id="ARBA00022723"/>
    </source>
</evidence>
<comment type="cofactor">
    <cofactor evidence="1">
        <name>Mg(2+)</name>
        <dbReference type="ChEBI" id="CHEBI:18420"/>
    </cofactor>
</comment>
<dbReference type="Gene3D" id="1.10.3090.10">
    <property type="entry name" value="cca-adding enzyme, domain 2"/>
    <property type="match status" value="1"/>
</dbReference>
<keyword evidence="4 13" id="KW-0548">Nucleotidyltransferase</keyword>
<dbReference type="InterPro" id="IPR002646">
    <property type="entry name" value="PolA_pol_head_dom"/>
</dbReference>
<comment type="similarity">
    <text evidence="9">Belongs to the tRNA nucleotidyltransferase/poly(A) polymerase family.</text>
</comment>
<keyword evidence="14" id="KW-1185">Reference proteome</keyword>
<evidence type="ECO:0000256" key="9">
    <source>
        <dbReference type="RuleBase" id="RU003953"/>
    </source>
</evidence>
<dbReference type="NCBIfam" id="NF009814">
    <property type="entry name" value="PRK13299.1"/>
    <property type="match status" value="1"/>
</dbReference>
<dbReference type="PANTHER" id="PTHR46173:SF1">
    <property type="entry name" value="CCA TRNA NUCLEOTIDYLTRANSFERASE 1, MITOCHONDRIAL"/>
    <property type="match status" value="1"/>
</dbReference>
<dbReference type="PANTHER" id="PTHR46173">
    <property type="entry name" value="CCA TRNA NUCLEOTIDYLTRANSFERASE 1, MITOCHONDRIAL"/>
    <property type="match status" value="1"/>
</dbReference>
<keyword evidence="8 9" id="KW-0694">RNA-binding</keyword>
<dbReference type="InterPro" id="IPR050264">
    <property type="entry name" value="Bact_CCA-adding_enz_type3_sf"/>
</dbReference>
<keyword evidence="3" id="KW-0819">tRNA processing</keyword>
<dbReference type="Pfam" id="PF01743">
    <property type="entry name" value="PolyA_pol"/>
    <property type="match status" value="1"/>
</dbReference>
<dbReference type="GO" id="GO:0004810">
    <property type="term" value="F:CCA tRNA nucleotidyltransferase activity"/>
    <property type="evidence" value="ECO:0007669"/>
    <property type="project" value="UniProtKB-EC"/>
</dbReference>
<feature type="domain" description="tRNA nucleotidyltransferase/poly(A) polymerase RNA and SrmB- binding" evidence="11">
    <location>
        <begin position="177"/>
        <end position="229"/>
    </location>
</feature>
<dbReference type="EC" id="2.7.7.72" evidence="13"/>
<proteinExistence type="inferred from homology"/>
<dbReference type="InterPro" id="IPR043519">
    <property type="entry name" value="NT_sf"/>
</dbReference>
<name>A0ABS8YBW9_9BACL</name>
<feature type="domain" description="Poly A polymerase head" evidence="10">
    <location>
        <begin position="27"/>
        <end position="147"/>
    </location>
</feature>
<dbReference type="Pfam" id="PF13735">
    <property type="entry name" value="tRNA_NucTran2_2"/>
    <property type="match status" value="1"/>
</dbReference>
<dbReference type="EMBL" id="JAJNBZ010000005">
    <property type="protein sequence ID" value="MCE5169511.1"/>
    <property type="molecule type" value="Genomic_DNA"/>
</dbReference>
<keyword evidence="2 9" id="KW-0808">Transferase</keyword>
<evidence type="ECO:0000256" key="8">
    <source>
        <dbReference type="ARBA" id="ARBA00022884"/>
    </source>
</evidence>
<dbReference type="Gene3D" id="3.30.460.10">
    <property type="entry name" value="Beta Polymerase, domain 2"/>
    <property type="match status" value="1"/>
</dbReference>
<evidence type="ECO:0000256" key="6">
    <source>
        <dbReference type="ARBA" id="ARBA00022741"/>
    </source>
</evidence>
<dbReference type="InterPro" id="IPR032828">
    <property type="entry name" value="PolyA_RNA-bd"/>
</dbReference>
<dbReference type="Pfam" id="PF12627">
    <property type="entry name" value="PolyA_pol_RNAbd"/>
    <property type="match status" value="1"/>
</dbReference>
<dbReference type="SUPFAM" id="SSF81891">
    <property type="entry name" value="Poly A polymerase C-terminal region-like"/>
    <property type="match status" value="1"/>
</dbReference>
<dbReference type="CDD" id="cd05398">
    <property type="entry name" value="NT_ClassII-CCAase"/>
    <property type="match status" value="1"/>
</dbReference>
<evidence type="ECO:0000259" key="12">
    <source>
        <dbReference type="Pfam" id="PF13735"/>
    </source>
</evidence>
<keyword evidence="6" id="KW-0547">Nucleotide-binding</keyword>
<gene>
    <name evidence="13" type="ORF">LQV63_09320</name>
</gene>
<comment type="caution">
    <text evidence="13">The sequence shown here is derived from an EMBL/GenBank/DDBJ whole genome shotgun (WGS) entry which is preliminary data.</text>
</comment>